<proteinExistence type="predicted"/>
<keyword evidence="1" id="KW-0812">Transmembrane</keyword>
<dbReference type="EMBL" id="UINC01212579">
    <property type="protein sequence ID" value="SVE36971.1"/>
    <property type="molecule type" value="Genomic_DNA"/>
</dbReference>
<keyword evidence="1" id="KW-1133">Transmembrane helix</keyword>
<accession>A0A383CXS9</accession>
<keyword evidence="1" id="KW-0472">Membrane</keyword>
<gene>
    <name evidence="2" type="ORF">METZ01_LOCUS489825</name>
</gene>
<evidence type="ECO:0000256" key="1">
    <source>
        <dbReference type="SAM" id="Phobius"/>
    </source>
</evidence>
<organism evidence="2">
    <name type="scientific">marine metagenome</name>
    <dbReference type="NCBI Taxonomy" id="408172"/>
    <lineage>
        <taxon>unclassified sequences</taxon>
        <taxon>metagenomes</taxon>
        <taxon>ecological metagenomes</taxon>
    </lineage>
</organism>
<protein>
    <submittedName>
        <fullName evidence="2">Uncharacterized protein</fullName>
    </submittedName>
</protein>
<sequence length="46" mass="5197">MTEDKFKDLDNTMTKIRKIHKQLNQMMLLLVGGIGLVVGIEIGKLL</sequence>
<dbReference type="AlphaFoldDB" id="A0A383CXS9"/>
<name>A0A383CXS9_9ZZZZ</name>
<feature type="transmembrane region" description="Helical" evidence="1">
    <location>
        <begin position="23"/>
        <end position="43"/>
    </location>
</feature>
<reference evidence="2" key="1">
    <citation type="submission" date="2018-05" db="EMBL/GenBank/DDBJ databases">
        <authorList>
            <person name="Lanie J.A."/>
            <person name="Ng W.-L."/>
            <person name="Kazmierczak K.M."/>
            <person name="Andrzejewski T.M."/>
            <person name="Davidsen T.M."/>
            <person name="Wayne K.J."/>
            <person name="Tettelin H."/>
            <person name="Glass J.I."/>
            <person name="Rusch D."/>
            <person name="Podicherti R."/>
            <person name="Tsui H.-C.T."/>
            <person name="Winkler M.E."/>
        </authorList>
    </citation>
    <scope>NUCLEOTIDE SEQUENCE</scope>
</reference>
<evidence type="ECO:0000313" key="2">
    <source>
        <dbReference type="EMBL" id="SVE36971.1"/>
    </source>
</evidence>